<sequence length="116" mass="13261">MPNELQERFSQITGFQEERTIGDVMAVLSLVELALRTGSALPERLPTPLVMRFYESRRLKNGVSMLYTTLVRDEEYRRYCVALSAYLKFLSSIDSLVLVLKRASGEVHVIHPWEGA</sequence>
<name>A0A9P9Y3X3_9HYPO</name>
<evidence type="ECO:0000313" key="3">
    <source>
        <dbReference type="Proteomes" id="UP001055219"/>
    </source>
</evidence>
<dbReference type="Pfam" id="PF10334">
    <property type="entry name" value="BRE4"/>
    <property type="match status" value="1"/>
</dbReference>
<feature type="domain" description="DUF2421" evidence="1">
    <location>
        <begin position="2"/>
        <end position="108"/>
    </location>
</feature>
<organism evidence="2 3">
    <name type="scientific">Emericellopsis cladophorae</name>
    <dbReference type="NCBI Taxonomy" id="2686198"/>
    <lineage>
        <taxon>Eukaryota</taxon>
        <taxon>Fungi</taxon>
        <taxon>Dikarya</taxon>
        <taxon>Ascomycota</taxon>
        <taxon>Pezizomycotina</taxon>
        <taxon>Sordariomycetes</taxon>
        <taxon>Hypocreomycetidae</taxon>
        <taxon>Hypocreales</taxon>
        <taxon>Bionectriaceae</taxon>
        <taxon>Emericellopsis</taxon>
    </lineage>
</organism>
<comment type="caution">
    <text evidence="2">The sequence shown here is derived from an EMBL/GenBank/DDBJ whole genome shotgun (WGS) entry which is preliminary data.</text>
</comment>
<dbReference type="AlphaFoldDB" id="A0A9P9Y3X3"/>
<evidence type="ECO:0000259" key="1">
    <source>
        <dbReference type="Pfam" id="PF10334"/>
    </source>
</evidence>
<dbReference type="PANTHER" id="PTHR37994:SF3">
    <property type="entry name" value="ER TRANSPORTER 6TM N-TERMINAL DOMAIN-CONTAINING PROTEIN"/>
    <property type="match status" value="1"/>
</dbReference>
<evidence type="ECO:0000313" key="2">
    <source>
        <dbReference type="EMBL" id="KAI6782663.1"/>
    </source>
</evidence>
<dbReference type="RefSeq" id="XP_051363519.1">
    <property type="nucleotide sequence ID" value="XM_051505184.1"/>
</dbReference>
<dbReference type="EMBL" id="JAGIXG020000012">
    <property type="protein sequence ID" value="KAI6782663.1"/>
    <property type="molecule type" value="Genomic_DNA"/>
</dbReference>
<protein>
    <recommendedName>
        <fullName evidence="1">DUF2421 domain-containing protein</fullName>
    </recommendedName>
</protein>
<proteinExistence type="predicted"/>
<dbReference type="Proteomes" id="UP001055219">
    <property type="component" value="Unassembled WGS sequence"/>
</dbReference>
<gene>
    <name evidence="2" type="ORF">J7T54_003676</name>
</gene>
<dbReference type="InterPro" id="IPR018820">
    <property type="entry name" value="BRE4-related_DUF2421"/>
</dbReference>
<dbReference type="PANTHER" id="PTHR37994">
    <property type="entry name" value="ARAE_2_N DOMAIN-CONTAINING PROTEIN-RELATED"/>
    <property type="match status" value="1"/>
</dbReference>
<dbReference type="GeneID" id="75830173"/>
<reference evidence="2" key="1">
    <citation type="journal article" date="2021" name="J Fungi (Basel)">
        <title>Genomic and Metabolomic Analyses of the Marine Fungus Emericellopsis cladophorae: Insights into Saltwater Adaptability Mechanisms and Its Biosynthetic Potential.</title>
        <authorList>
            <person name="Goncalves M.F.M."/>
            <person name="Hilario S."/>
            <person name="Van de Peer Y."/>
            <person name="Esteves A.C."/>
            <person name="Alves A."/>
        </authorList>
    </citation>
    <scope>NUCLEOTIDE SEQUENCE</scope>
    <source>
        <strain evidence="2">MUM 19.33</strain>
    </source>
</reference>
<reference evidence="2" key="2">
    <citation type="submission" date="2022-07" db="EMBL/GenBank/DDBJ databases">
        <authorList>
            <person name="Goncalves M.F.M."/>
            <person name="Hilario S."/>
            <person name="Van De Peer Y."/>
            <person name="Esteves A.C."/>
            <person name="Alves A."/>
        </authorList>
    </citation>
    <scope>NUCLEOTIDE SEQUENCE</scope>
    <source>
        <strain evidence="2">MUM 19.33</strain>
    </source>
</reference>
<keyword evidence="3" id="KW-1185">Reference proteome</keyword>
<accession>A0A9P9Y3X3</accession>
<dbReference type="OrthoDB" id="2274698at2759"/>